<accession>A0A6U5BK02</accession>
<keyword evidence="4" id="KW-0175">Coiled coil</keyword>
<reference evidence="6" key="1">
    <citation type="submission" date="2021-01" db="EMBL/GenBank/DDBJ databases">
        <authorList>
            <person name="Corre E."/>
            <person name="Pelletier E."/>
            <person name="Niang G."/>
            <person name="Scheremetjew M."/>
            <person name="Finn R."/>
            <person name="Kale V."/>
            <person name="Holt S."/>
            <person name="Cochrane G."/>
            <person name="Meng A."/>
            <person name="Brown T."/>
            <person name="Cohen L."/>
        </authorList>
    </citation>
    <scope>NUCLEOTIDE SEQUENCE</scope>
    <source>
        <strain evidence="6">CCMP441</strain>
    </source>
</reference>
<sequence>MAMVGNENAAPNSLPDPMAMLFAAQRETKTKIDEKVAVKVALEMQMKEQEEQEHLKAVLAIQSEEDEAALAAAAQEKEDLRLAKLAQEAEEKQAKEDEARLASQLSEDEKLAAQMNKDLFKQLRAAVSKGELKPIRAMLSQLDLAEEPLVPGGETCLLVAVRSHPNDMDLIEAVAGAKGCRLDALDGHGFAALHRAAQNNRCDMIDVLVGAGATVDVRSEPGRHTPLMAAALAGQGDPIVRLIKHGGDLYAKDGANKMAVNLVSILNRSLKGKLETMMGWEVLEASRKGKADSVMSLVERGASVYLSDDKNMTSLHHACAGGHNMICEYLLNKRANPNAVDVKGETPLFKAAQAGSGSVWTTLIKHGANAELKDVKGLKAADHCNANVPLTTLILSSKRASPKTSPSKPSPTKGEARKGASPPSDCSRKLDMT</sequence>
<dbReference type="PANTHER" id="PTHR24171:SF8">
    <property type="entry name" value="BRCA1-ASSOCIATED RING DOMAIN PROTEIN 1"/>
    <property type="match status" value="1"/>
</dbReference>
<feature type="repeat" description="ANK" evidence="3">
    <location>
        <begin position="343"/>
        <end position="375"/>
    </location>
</feature>
<keyword evidence="1" id="KW-0677">Repeat</keyword>
<organism evidence="6">
    <name type="scientific">Hemiselmis andersenii</name>
    <name type="common">Cryptophyte alga</name>
    <dbReference type="NCBI Taxonomy" id="464988"/>
    <lineage>
        <taxon>Eukaryota</taxon>
        <taxon>Cryptophyceae</taxon>
        <taxon>Cryptomonadales</taxon>
        <taxon>Hemiselmidaceae</taxon>
        <taxon>Hemiselmis</taxon>
    </lineage>
</organism>
<evidence type="ECO:0000313" key="6">
    <source>
        <dbReference type="EMBL" id="CAD8759685.1"/>
    </source>
</evidence>
<keyword evidence="2 3" id="KW-0040">ANK repeat</keyword>
<feature type="repeat" description="ANK" evidence="3">
    <location>
        <begin position="188"/>
        <end position="220"/>
    </location>
</feature>
<evidence type="ECO:0000256" key="3">
    <source>
        <dbReference type="PROSITE-ProRule" id="PRU00023"/>
    </source>
</evidence>
<feature type="compositionally biased region" description="Low complexity" evidence="5">
    <location>
        <begin position="396"/>
        <end position="413"/>
    </location>
</feature>
<dbReference type="SUPFAM" id="SSF48403">
    <property type="entry name" value="Ankyrin repeat"/>
    <property type="match status" value="1"/>
</dbReference>
<feature type="repeat" description="ANK" evidence="3">
    <location>
        <begin position="222"/>
        <end position="254"/>
    </location>
</feature>
<dbReference type="SMART" id="SM00248">
    <property type="entry name" value="ANK"/>
    <property type="match status" value="5"/>
</dbReference>
<evidence type="ECO:0000256" key="1">
    <source>
        <dbReference type="ARBA" id="ARBA00022737"/>
    </source>
</evidence>
<dbReference type="Gene3D" id="1.25.40.20">
    <property type="entry name" value="Ankyrin repeat-containing domain"/>
    <property type="match status" value="2"/>
</dbReference>
<evidence type="ECO:0000256" key="2">
    <source>
        <dbReference type="ARBA" id="ARBA00023043"/>
    </source>
</evidence>
<dbReference type="PROSITE" id="PS50088">
    <property type="entry name" value="ANK_REPEAT"/>
    <property type="match status" value="4"/>
</dbReference>
<dbReference type="PANTHER" id="PTHR24171">
    <property type="entry name" value="ANKYRIN REPEAT DOMAIN-CONTAINING PROTEIN 39-RELATED"/>
    <property type="match status" value="1"/>
</dbReference>
<dbReference type="GO" id="GO:0085020">
    <property type="term" value="P:protein K6-linked ubiquitination"/>
    <property type="evidence" value="ECO:0007669"/>
    <property type="project" value="TreeGrafter"/>
</dbReference>
<feature type="region of interest" description="Disordered" evidence="5">
    <location>
        <begin position="396"/>
        <end position="433"/>
    </location>
</feature>
<dbReference type="InterPro" id="IPR002110">
    <property type="entry name" value="Ankyrin_rpt"/>
</dbReference>
<protein>
    <submittedName>
        <fullName evidence="6">Uncharacterized protein</fullName>
    </submittedName>
</protein>
<proteinExistence type="predicted"/>
<name>A0A6U5BK02_HEMAN</name>
<dbReference type="PROSITE" id="PS50297">
    <property type="entry name" value="ANK_REP_REGION"/>
    <property type="match status" value="3"/>
</dbReference>
<feature type="repeat" description="ANK" evidence="3">
    <location>
        <begin position="310"/>
        <end position="342"/>
    </location>
</feature>
<dbReference type="GO" id="GO:0004842">
    <property type="term" value="F:ubiquitin-protein transferase activity"/>
    <property type="evidence" value="ECO:0007669"/>
    <property type="project" value="TreeGrafter"/>
</dbReference>
<dbReference type="AlphaFoldDB" id="A0A6U5BK02"/>
<evidence type="ECO:0000256" key="5">
    <source>
        <dbReference type="SAM" id="MobiDB-lite"/>
    </source>
</evidence>
<gene>
    <name evidence="6" type="ORF">HAND1043_LOCUS26199</name>
</gene>
<dbReference type="InterPro" id="IPR036770">
    <property type="entry name" value="Ankyrin_rpt-contain_sf"/>
</dbReference>
<feature type="coiled-coil region" evidence="4">
    <location>
        <begin position="32"/>
        <end position="105"/>
    </location>
</feature>
<dbReference type="Pfam" id="PF12796">
    <property type="entry name" value="Ank_2"/>
    <property type="match status" value="2"/>
</dbReference>
<dbReference type="EMBL" id="HBFK01043186">
    <property type="protein sequence ID" value="CAD8759685.1"/>
    <property type="molecule type" value="Transcribed_RNA"/>
</dbReference>
<evidence type="ECO:0000256" key="4">
    <source>
        <dbReference type="SAM" id="Coils"/>
    </source>
</evidence>